<reference evidence="4" key="1">
    <citation type="journal article" date="2019" name="Int. J. Syst. Evol. Microbiol.">
        <title>The Global Catalogue of Microorganisms (GCM) 10K type strain sequencing project: providing services to taxonomists for standard genome sequencing and annotation.</title>
        <authorList>
            <consortium name="The Broad Institute Genomics Platform"/>
            <consortium name="The Broad Institute Genome Sequencing Center for Infectious Disease"/>
            <person name="Wu L."/>
            <person name="Ma J."/>
        </authorList>
    </citation>
    <scope>NUCLEOTIDE SEQUENCE [LARGE SCALE GENOMIC DNA]</scope>
    <source>
        <strain evidence="4">KCTC 42224</strain>
    </source>
</reference>
<protein>
    <submittedName>
        <fullName evidence="3">SDR family NAD(P)-dependent oxidoreductase</fullName>
    </submittedName>
</protein>
<accession>A0ABV7V232</accession>
<dbReference type="RefSeq" id="WP_191323713.1">
    <property type="nucleotide sequence ID" value="NZ_BMZP01000005.1"/>
</dbReference>
<dbReference type="PANTHER" id="PTHR43658:SF8">
    <property type="entry name" value="17-BETA-HYDROXYSTEROID DEHYDROGENASE 14-RELATED"/>
    <property type="match status" value="1"/>
</dbReference>
<keyword evidence="1" id="KW-0560">Oxidoreductase</keyword>
<dbReference type="EMBL" id="JBHRYE010000012">
    <property type="protein sequence ID" value="MFC3671490.1"/>
    <property type="molecule type" value="Genomic_DNA"/>
</dbReference>
<comment type="caution">
    <text evidence="3">The sequence shown here is derived from an EMBL/GenBank/DDBJ whole genome shotgun (WGS) entry which is preliminary data.</text>
</comment>
<dbReference type="InterPro" id="IPR020904">
    <property type="entry name" value="Sc_DH/Rdtase_CS"/>
</dbReference>
<dbReference type="PANTHER" id="PTHR43658">
    <property type="entry name" value="SHORT-CHAIN DEHYDROGENASE/REDUCTASE"/>
    <property type="match status" value="1"/>
</dbReference>
<gene>
    <name evidence="3" type="ORF">ACFOOT_08630</name>
</gene>
<dbReference type="Gene3D" id="3.40.50.720">
    <property type="entry name" value="NAD(P)-binding Rossmann-like Domain"/>
    <property type="match status" value="1"/>
</dbReference>
<dbReference type="SUPFAM" id="SSF51735">
    <property type="entry name" value="NAD(P)-binding Rossmann-fold domains"/>
    <property type="match status" value="1"/>
</dbReference>
<evidence type="ECO:0000256" key="1">
    <source>
        <dbReference type="ARBA" id="ARBA00023002"/>
    </source>
</evidence>
<dbReference type="Pfam" id="PF00106">
    <property type="entry name" value="adh_short"/>
    <property type="match status" value="1"/>
</dbReference>
<comment type="similarity">
    <text evidence="2">Belongs to the short-chain dehydrogenases/reductases (SDR) family.</text>
</comment>
<proteinExistence type="inferred from homology"/>
<evidence type="ECO:0000313" key="4">
    <source>
        <dbReference type="Proteomes" id="UP001595683"/>
    </source>
</evidence>
<dbReference type="InterPro" id="IPR036291">
    <property type="entry name" value="NAD(P)-bd_dom_sf"/>
</dbReference>
<organism evidence="3 4">
    <name type="scientific">Novosphingobium pokkalii</name>
    <dbReference type="NCBI Taxonomy" id="1770194"/>
    <lineage>
        <taxon>Bacteria</taxon>
        <taxon>Pseudomonadati</taxon>
        <taxon>Pseudomonadota</taxon>
        <taxon>Alphaproteobacteria</taxon>
        <taxon>Sphingomonadales</taxon>
        <taxon>Sphingomonadaceae</taxon>
        <taxon>Novosphingobium</taxon>
    </lineage>
</organism>
<dbReference type="PRINTS" id="PR00080">
    <property type="entry name" value="SDRFAMILY"/>
</dbReference>
<name>A0ABV7V232_9SPHN</name>
<evidence type="ECO:0000256" key="2">
    <source>
        <dbReference type="RuleBase" id="RU000363"/>
    </source>
</evidence>
<dbReference type="InterPro" id="IPR002347">
    <property type="entry name" value="SDR_fam"/>
</dbReference>
<sequence>MDIKGVAAIVTGGASGLGAATAELLAARGAKVTLFDLNAELGTAKAAEIGGLFKAVNVTDEEAVANAIQEAEGLHGKARILVNCAGIGPPAKVLSREGQPLPLVDFARIININLLGTFNVLSKFAARIFDAEPLDADGARGVIINTASVAAFDGQIGQPAYAASKGGVVAMALPIARELARFGIRVNTIAPGIFWTPLLASLPQEAQDSLGQQVPFPSRLGQPSEYAKLVESIVTNPMLNGEVIRLDGAIRMAPR</sequence>
<dbReference type="PROSITE" id="PS00061">
    <property type="entry name" value="ADH_SHORT"/>
    <property type="match status" value="1"/>
</dbReference>
<keyword evidence="4" id="KW-1185">Reference proteome</keyword>
<evidence type="ECO:0000313" key="3">
    <source>
        <dbReference type="EMBL" id="MFC3671490.1"/>
    </source>
</evidence>
<dbReference type="Proteomes" id="UP001595683">
    <property type="component" value="Unassembled WGS sequence"/>
</dbReference>
<dbReference type="PRINTS" id="PR00081">
    <property type="entry name" value="GDHRDH"/>
</dbReference>